<organism evidence="2 3">
    <name type="scientific">Senna tora</name>
    <dbReference type="NCBI Taxonomy" id="362788"/>
    <lineage>
        <taxon>Eukaryota</taxon>
        <taxon>Viridiplantae</taxon>
        <taxon>Streptophyta</taxon>
        <taxon>Embryophyta</taxon>
        <taxon>Tracheophyta</taxon>
        <taxon>Spermatophyta</taxon>
        <taxon>Magnoliopsida</taxon>
        <taxon>eudicotyledons</taxon>
        <taxon>Gunneridae</taxon>
        <taxon>Pentapetalae</taxon>
        <taxon>rosids</taxon>
        <taxon>fabids</taxon>
        <taxon>Fabales</taxon>
        <taxon>Fabaceae</taxon>
        <taxon>Caesalpinioideae</taxon>
        <taxon>Cassia clade</taxon>
        <taxon>Senna</taxon>
    </lineage>
</organism>
<evidence type="ECO:0000256" key="1">
    <source>
        <dbReference type="SAM" id="MobiDB-lite"/>
    </source>
</evidence>
<accession>A0A834W4Y8</accession>
<dbReference type="AlphaFoldDB" id="A0A834W4Y8"/>
<comment type="caution">
    <text evidence="2">The sequence shown here is derived from an EMBL/GenBank/DDBJ whole genome shotgun (WGS) entry which is preliminary data.</text>
</comment>
<keyword evidence="3" id="KW-1185">Reference proteome</keyword>
<evidence type="ECO:0000313" key="3">
    <source>
        <dbReference type="Proteomes" id="UP000634136"/>
    </source>
</evidence>
<gene>
    <name evidence="2" type="ORF">G2W53_035486</name>
</gene>
<feature type="region of interest" description="Disordered" evidence="1">
    <location>
        <begin position="1"/>
        <end position="27"/>
    </location>
</feature>
<sequence>MEIIGENSKKTERVNNGGRRKSKMESVDALKEKTIRVISKVEIHENRY</sequence>
<dbReference type="Proteomes" id="UP000634136">
    <property type="component" value="Unassembled WGS sequence"/>
</dbReference>
<protein>
    <submittedName>
        <fullName evidence="2">Uncharacterized protein</fullName>
    </submittedName>
</protein>
<name>A0A834W4Y8_9FABA</name>
<dbReference type="EMBL" id="JAAIUW010000011">
    <property type="protein sequence ID" value="KAF7808743.1"/>
    <property type="molecule type" value="Genomic_DNA"/>
</dbReference>
<evidence type="ECO:0000313" key="2">
    <source>
        <dbReference type="EMBL" id="KAF7808743.1"/>
    </source>
</evidence>
<proteinExistence type="predicted"/>
<reference evidence="2" key="1">
    <citation type="submission" date="2020-09" db="EMBL/GenBank/DDBJ databases">
        <title>Genome-Enabled Discovery of Anthraquinone Biosynthesis in Senna tora.</title>
        <authorList>
            <person name="Kang S.-H."/>
            <person name="Pandey R.P."/>
            <person name="Lee C.-M."/>
            <person name="Sim J.-S."/>
            <person name="Jeong J.-T."/>
            <person name="Choi B.-S."/>
            <person name="Jung M."/>
            <person name="Ginzburg D."/>
            <person name="Zhao K."/>
            <person name="Won S.Y."/>
            <person name="Oh T.-J."/>
            <person name="Yu Y."/>
            <person name="Kim N.-H."/>
            <person name="Lee O.R."/>
            <person name="Lee T.-H."/>
            <person name="Bashyal P."/>
            <person name="Kim T.-S."/>
            <person name="Lee W.-H."/>
            <person name="Kawkins C."/>
            <person name="Kim C.-K."/>
            <person name="Kim J.S."/>
            <person name="Ahn B.O."/>
            <person name="Rhee S.Y."/>
            <person name="Sohng J.K."/>
        </authorList>
    </citation>
    <scope>NUCLEOTIDE SEQUENCE</scope>
    <source>
        <tissue evidence="2">Leaf</tissue>
    </source>
</reference>